<dbReference type="Proteomes" id="UP001153709">
    <property type="component" value="Chromosome 6"/>
</dbReference>
<evidence type="ECO:0000313" key="2">
    <source>
        <dbReference type="EMBL" id="CAG9835637.1"/>
    </source>
</evidence>
<dbReference type="Gene3D" id="1.20.58.60">
    <property type="match status" value="1"/>
</dbReference>
<accession>A0A9N9XGS0</accession>
<name>A0A9N9XGS0_DIABA</name>
<dbReference type="EMBL" id="OU898281">
    <property type="protein sequence ID" value="CAG9835637.1"/>
    <property type="molecule type" value="Genomic_DNA"/>
</dbReference>
<protein>
    <submittedName>
        <fullName evidence="2">Uncharacterized protein</fullName>
    </submittedName>
</protein>
<evidence type="ECO:0000256" key="1">
    <source>
        <dbReference type="SAM" id="Coils"/>
    </source>
</evidence>
<keyword evidence="1" id="KW-0175">Coiled coil</keyword>
<dbReference type="SUPFAM" id="SSF46966">
    <property type="entry name" value="Spectrin repeat"/>
    <property type="match status" value="1"/>
</dbReference>
<organism evidence="2 3">
    <name type="scientific">Diabrotica balteata</name>
    <name type="common">Banded cucumber beetle</name>
    <dbReference type="NCBI Taxonomy" id="107213"/>
    <lineage>
        <taxon>Eukaryota</taxon>
        <taxon>Metazoa</taxon>
        <taxon>Ecdysozoa</taxon>
        <taxon>Arthropoda</taxon>
        <taxon>Hexapoda</taxon>
        <taxon>Insecta</taxon>
        <taxon>Pterygota</taxon>
        <taxon>Neoptera</taxon>
        <taxon>Endopterygota</taxon>
        <taxon>Coleoptera</taxon>
        <taxon>Polyphaga</taxon>
        <taxon>Cucujiformia</taxon>
        <taxon>Chrysomeloidea</taxon>
        <taxon>Chrysomelidae</taxon>
        <taxon>Galerucinae</taxon>
        <taxon>Diabroticina</taxon>
        <taxon>Diabroticites</taxon>
        <taxon>Diabrotica</taxon>
    </lineage>
</organism>
<dbReference type="AlphaFoldDB" id="A0A9N9XGS0"/>
<evidence type="ECO:0000313" key="3">
    <source>
        <dbReference type="Proteomes" id="UP001153709"/>
    </source>
</evidence>
<keyword evidence="3" id="KW-1185">Reference proteome</keyword>
<proteinExistence type="predicted"/>
<gene>
    <name evidence="2" type="ORF">DIABBA_LOCUS8809</name>
</gene>
<sequence>MLYQAVMQWVAEKKVFLKDPLRLSTLTEAKQKLHEYSNAVKSCKGATKNLSDMAKELENIGNVTSVGDLPQKMEEAEEAKAEVEAIILKRNGLLQETSEEWEQCEKKIKDVKSWIEKTKTALDSPQNKKKPLRDQHGIREKMLADIHIQKTKISLSVEKLQVHFRSGIESDSKVTESAEELLVELDQLAQVIKTQSTELETAIAQVDNYQQEVQQLRQQIVQVEQQLRTTMAPNYLPHDRDQALRDQQVHKERARTLQRKLSARNERMKVIAQRGTPDQEPLGT</sequence>
<dbReference type="OrthoDB" id="6618337at2759"/>
<reference evidence="2" key="1">
    <citation type="submission" date="2022-01" db="EMBL/GenBank/DDBJ databases">
        <authorList>
            <person name="King R."/>
        </authorList>
    </citation>
    <scope>NUCLEOTIDE SEQUENCE</scope>
</reference>
<feature type="coiled-coil region" evidence="1">
    <location>
        <begin position="178"/>
        <end position="226"/>
    </location>
</feature>